<dbReference type="AlphaFoldDB" id="A0A1H3MUT1"/>
<evidence type="ECO:0000313" key="3">
    <source>
        <dbReference type="Proteomes" id="UP000242415"/>
    </source>
</evidence>
<proteinExistence type="predicted"/>
<feature type="region of interest" description="Disordered" evidence="1">
    <location>
        <begin position="62"/>
        <end position="81"/>
    </location>
</feature>
<reference evidence="3" key="1">
    <citation type="submission" date="2016-10" db="EMBL/GenBank/DDBJ databases">
        <authorList>
            <person name="Varghese N."/>
            <person name="Submissions S."/>
        </authorList>
    </citation>
    <scope>NUCLEOTIDE SEQUENCE [LARGE SCALE GENOMIC DNA]</scope>
    <source>
        <strain evidence="3">DSM 45245</strain>
    </source>
</reference>
<accession>A0A1H3MUT1</accession>
<gene>
    <name evidence="2" type="ORF">SAMN05444365_103525</name>
</gene>
<keyword evidence="3" id="KW-1185">Reference proteome</keyword>
<evidence type="ECO:0000256" key="1">
    <source>
        <dbReference type="SAM" id="MobiDB-lite"/>
    </source>
</evidence>
<feature type="compositionally biased region" description="Polar residues" evidence="1">
    <location>
        <begin position="70"/>
        <end position="79"/>
    </location>
</feature>
<sequence>MTPGGLGAVSGRDDFDRVLQPDTTRAFDCRPDAERHVVVLGNGPQEVSLLWSVLLRKVDHDASGKPPAWSQHNLGTDANGSPEPAILWEVPARYVDEQIRPEAHWVDRLPY</sequence>
<evidence type="ECO:0000313" key="2">
    <source>
        <dbReference type="EMBL" id="SDY80198.1"/>
    </source>
</evidence>
<dbReference type="Proteomes" id="UP000242415">
    <property type="component" value="Unassembled WGS sequence"/>
</dbReference>
<name>A0A1H3MUT1_9ACTN</name>
<protein>
    <submittedName>
        <fullName evidence="2">Uncharacterized protein</fullName>
    </submittedName>
</protein>
<organism evidence="2 3">
    <name type="scientific">Micromonospora pattaloongensis</name>
    <dbReference type="NCBI Taxonomy" id="405436"/>
    <lineage>
        <taxon>Bacteria</taxon>
        <taxon>Bacillati</taxon>
        <taxon>Actinomycetota</taxon>
        <taxon>Actinomycetes</taxon>
        <taxon>Micromonosporales</taxon>
        <taxon>Micromonosporaceae</taxon>
        <taxon>Micromonospora</taxon>
    </lineage>
</organism>
<dbReference type="EMBL" id="FNPH01000003">
    <property type="protein sequence ID" value="SDY80198.1"/>
    <property type="molecule type" value="Genomic_DNA"/>
</dbReference>